<keyword evidence="2" id="KW-1015">Disulfide bond</keyword>
<feature type="signal peptide" evidence="3">
    <location>
        <begin position="1"/>
        <end position="26"/>
    </location>
</feature>
<gene>
    <name evidence="5" type="ORF">Xvie_03774</name>
</gene>
<evidence type="ECO:0000256" key="2">
    <source>
        <dbReference type="ARBA" id="ARBA00023157"/>
    </source>
</evidence>
<evidence type="ECO:0000313" key="5">
    <source>
        <dbReference type="EMBL" id="OTA14354.1"/>
    </source>
</evidence>
<dbReference type="Proteomes" id="UP000194350">
    <property type="component" value="Unassembled WGS sequence"/>
</dbReference>
<evidence type="ECO:0000259" key="4">
    <source>
        <dbReference type="PROSITE" id="PS50240"/>
    </source>
</evidence>
<sequence length="299" mass="31806">MVSILPTGAKSLFLVCLVLISTSVRAQQVVKTDTEMNESATLQQPTLEAKKHKSLLIVGGTVAGPNDNPFQVALLQKNEDHSVYLCGGSLVAPNVVVTAAHCGFISMEKGPKQHVSPSEMTVLAGTRDLNSGGVPHDVMDIFVHPKYILDKPGYDVAVWKLKTRVEGIPFAQLATSDGIIGSKLLVTGWGATGHGNGKDNSHLLLKVSVPIVSHATCKAAAENPSQITSNVLCAGFSRGARGHCYGDSGGPATRGPSNMILAGIVGFILRDECTEPEAYSVYTRVSDPEIRDFIRKYLD</sequence>
<dbReference type="PROSITE" id="PS00134">
    <property type="entry name" value="TRYPSIN_HIS"/>
    <property type="match status" value="1"/>
</dbReference>
<dbReference type="Gene3D" id="2.40.10.10">
    <property type="entry name" value="Trypsin-like serine proteases"/>
    <property type="match status" value="1"/>
</dbReference>
<keyword evidence="3" id="KW-0732">Signal</keyword>
<dbReference type="InterPro" id="IPR001314">
    <property type="entry name" value="Peptidase_S1A"/>
</dbReference>
<dbReference type="PANTHER" id="PTHR24276:SF91">
    <property type="entry name" value="AT26814P-RELATED"/>
    <property type="match status" value="1"/>
</dbReference>
<dbReference type="PRINTS" id="PR00722">
    <property type="entry name" value="CHYMOTRYPSIN"/>
</dbReference>
<dbReference type="EC" id="3.4.21.4" evidence="5"/>
<dbReference type="SUPFAM" id="SSF50494">
    <property type="entry name" value="Trypsin-like serine proteases"/>
    <property type="match status" value="1"/>
</dbReference>
<dbReference type="InterPro" id="IPR009003">
    <property type="entry name" value="Peptidase_S1_PA"/>
</dbReference>
<dbReference type="OrthoDB" id="9813836at2"/>
<dbReference type="CDD" id="cd00190">
    <property type="entry name" value="Tryp_SPc"/>
    <property type="match status" value="1"/>
</dbReference>
<dbReference type="InterPro" id="IPR043504">
    <property type="entry name" value="Peptidase_S1_PA_chymotrypsin"/>
</dbReference>
<evidence type="ECO:0000256" key="3">
    <source>
        <dbReference type="SAM" id="SignalP"/>
    </source>
</evidence>
<feature type="domain" description="Peptidase S1" evidence="4">
    <location>
        <begin position="57"/>
        <end position="299"/>
    </location>
</feature>
<evidence type="ECO:0000256" key="1">
    <source>
        <dbReference type="ARBA" id="ARBA00007664"/>
    </source>
</evidence>
<organism evidence="5 6">
    <name type="scientific">Xenorhabdus vietnamensis</name>
    <dbReference type="NCBI Taxonomy" id="351656"/>
    <lineage>
        <taxon>Bacteria</taxon>
        <taxon>Pseudomonadati</taxon>
        <taxon>Pseudomonadota</taxon>
        <taxon>Gammaproteobacteria</taxon>
        <taxon>Enterobacterales</taxon>
        <taxon>Morganellaceae</taxon>
        <taxon>Xenorhabdus</taxon>
    </lineage>
</organism>
<comment type="similarity">
    <text evidence="1">Belongs to the peptidase S1 family.</text>
</comment>
<dbReference type="Pfam" id="PF00089">
    <property type="entry name" value="Trypsin"/>
    <property type="match status" value="1"/>
</dbReference>
<dbReference type="RefSeq" id="WP_086110643.1">
    <property type="nucleotide sequence ID" value="NZ_CAWNGD010000079.1"/>
</dbReference>
<dbReference type="InterPro" id="IPR050430">
    <property type="entry name" value="Peptidase_S1"/>
</dbReference>
<dbReference type="AlphaFoldDB" id="A0A1Y2S8Y6"/>
<name>A0A1Y2S8Y6_9GAMM</name>
<dbReference type="PANTHER" id="PTHR24276">
    <property type="entry name" value="POLYSERASE-RELATED"/>
    <property type="match status" value="1"/>
</dbReference>
<keyword evidence="6" id="KW-1185">Reference proteome</keyword>
<dbReference type="EMBL" id="MUBJ01000035">
    <property type="protein sequence ID" value="OTA14354.1"/>
    <property type="molecule type" value="Genomic_DNA"/>
</dbReference>
<protein>
    <submittedName>
        <fullName evidence="5">Trypsin</fullName>
        <ecNumber evidence="5">3.4.21.4</ecNumber>
    </submittedName>
</protein>
<accession>A0A1Y2S8Y6</accession>
<feature type="chain" id="PRO_5012914985" evidence="3">
    <location>
        <begin position="27"/>
        <end position="299"/>
    </location>
</feature>
<reference evidence="5 6" key="1">
    <citation type="submission" date="2016-10" db="EMBL/GenBank/DDBJ databases">
        <title>Systematic genetic and metabolomic analysis of Xenorhabdus and Photorhabdus spp., highlights the requirements for a dual symbiotic and pathogenic life style.</title>
        <authorList>
            <person name="Tobias N.J."/>
            <person name="Wolff H."/>
            <person name="Djahanschiri B."/>
            <person name="Pidot S.J."/>
            <person name="Stinear T.P."/>
            <person name="Ebersberger I."/>
            <person name="Bode H.B."/>
        </authorList>
    </citation>
    <scope>NUCLEOTIDE SEQUENCE [LARGE SCALE GENOMIC DNA]</scope>
    <source>
        <strain evidence="5 6">DSM 22392</strain>
    </source>
</reference>
<dbReference type="InterPro" id="IPR018114">
    <property type="entry name" value="TRYPSIN_HIS"/>
</dbReference>
<keyword evidence="5" id="KW-0378">Hydrolase</keyword>
<dbReference type="STRING" id="351656.Xvie_03774"/>
<dbReference type="PROSITE" id="PS50240">
    <property type="entry name" value="TRYPSIN_DOM"/>
    <property type="match status" value="1"/>
</dbReference>
<dbReference type="InterPro" id="IPR001254">
    <property type="entry name" value="Trypsin_dom"/>
</dbReference>
<proteinExistence type="inferred from homology"/>
<dbReference type="GO" id="GO:0004252">
    <property type="term" value="F:serine-type endopeptidase activity"/>
    <property type="evidence" value="ECO:0007669"/>
    <property type="project" value="UniProtKB-EC"/>
</dbReference>
<dbReference type="SMART" id="SM00020">
    <property type="entry name" value="Tryp_SPc"/>
    <property type="match status" value="1"/>
</dbReference>
<comment type="caution">
    <text evidence="5">The sequence shown here is derived from an EMBL/GenBank/DDBJ whole genome shotgun (WGS) entry which is preliminary data.</text>
</comment>
<evidence type="ECO:0000313" key="6">
    <source>
        <dbReference type="Proteomes" id="UP000194350"/>
    </source>
</evidence>
<dbReference type="GO" id="GO:0006508">
    <property type="term" value="P:proteolysis"/>
    <property type="evidence" value="ECO:0007669"/>
    <property type="project" value="InterPro"/>
</dbReference>